<evidence type="ECO:0000256" key="4">
    <source>
        <dbReference type="ARBA" id="ARBA00023136"/>
    </source>
</evidence>
<dbReference type="InterPro" id="IPR004842">
    <property type="entry name" value="SLC12A_fam"/>
</dbReference>
<feature type="transmembrane region" description="Helical" evidence="6">
    <location>
        <begin position="495"/>
        <end position="518"/>
    </location>
</feature>
<dbReference type="Pfam" id="PF03522">
    <property type="entry name" value="SLC12"/>
    <property type="match status" value="2"/>
</dbReference>
<feature type="compositionally biased region" description="Polar residues" evidence="5">
    <location>
        <begin position="84"/>
        <end position="94"/>
    </location>
</feature>
<proteinExistence type="predicted"/>
<feature type="compositionally biased region" description="Polar residues" evidence="5">
    <location>
        <begin position="31"/>
        <end position="51"/>
    </location>
</feature>
<feature type="domain" description="SLC12A transporter C-terminal" evidence="8">
    <location>
        <begin position="656"/>
        <end position="775"/>
    </location>
</feature>
<evidence type="ECO:0000259" key="7">
    <source>
        <dbReference type="Pfam" id="PF00324"/>
    </source>
</evidence>
<dbReference type="Pfam" id="PF00324">
    <property type="entry name" value="AA_permease"/>
    <property type="match status" value="1"/>
</dbReference>
<dbReference type="Proteomes" id="UP001470230">
    <property type="component" value="Unassembled WGS sequence"/>
</dbReference>
<dbReference type="PANTHER" id="PTHR11827">
    <property type="entry name" value="SOLUTE CARRIER FAMILY 12, CATION COTRANSPORTERS"/>
    <property type="match status" value="1"/>
</dbReference>
<protein>
    <recommendedName>
        <fullName evidence="11">Amino acid permease family protein</fullName>
    </recommendedName>
</protein>
<feature type="transmembrane region" description="Helical" evidence="6">
    <location>
        <begin position="530"/>
        <end position="554"/>
    </location>
</feature>
<name>A0ABR2IZF1_9EUKA</name>
<accession>A0ABR2IZF1</accession>
<comment type="subcellular location">
    <subcellularLocation>
        <location evidence="1">Membrane</location>
        <topology evidence="1">Multi-pass membrane protein</topology>
    </subcellularLocation>
</comment>
<feature type="domain" description="Amino acid permease/ SLC12A" evidence="7">
    <location>
        <begin position="158"/>
        <end position="640"/>
    </location>
</feature>
<keyword evidence="3 6" id="KW-1133">Transmembrane helix</keyword>
<reference evidence="9 10" key="1">
    <citation type="submission" date="2024-04" db="EMBL/GenBank/DDBJ databases">
        <title>Tritrichomonas musculus Genome.</title>
        <authorList>
            <person name="Alves-Ferreira E."/>
            <person name="Grigg M."/>
            <person name="Lorenzi H."/>
            <person name="Galac M."/>
        </authorList>
    </citation>
    <scope>NUCLEOTIDE SEQUENCE [LARGE SCALE GENOMIC DNA]</scope>
    <source>
        <strain evidence="9 10">EAF2021</strain>
    </source>
</reference>
<evidence type="ECO:0000256" key="3">
    <source>
        <dbReference type="ARBA" id="ARBA00022989"/>
    </source>
</evidence>
<dbReference type="Gene3D" id="1.20.1740.10">
    <property type="entry name" value="Amino acid/polyamine transporter I"/>
    <property type="match status" value="1"/>
</dbReference>
<keyword evidence="4 6" id="KW-0472">Membrane</keyword>
<organism evidence="9 10">
    <name type="scientific">Tritrichomonas musculus</name>
    <dbReference type="NCBI Taxonomy" id="1915356"/>
    <lineage>
        <taxon>Eukaryota</taxon>
        <taxon>Metamonada</taxon>
        <taxon>Parabasalia</taxon>
        <taxon>Tritrichomonadida</taxon>
        <taxon>Tritrichomonadidae</taxon>
        <taxon>Tritrichomonas</taxon>
    </lineage>
</organism>
<feature type="transmembrane region" description="Helical" evidence="6">
    <location>
        <begin position="227"/>
        <end position="251"/>
    </location>
</feature>
<dbReference type="EMBL" id="JAPFFF010000014">
    <property type="protein sequence ID" value="KAK8871017.1"/>
    <property type="molecule type" value="Genomic_DNA"/>
</dbReference>
<feature type="transmembrane region" description="Helical" evidence="6">
    <location>
        <begin position="454"/>
        <end position="474"/>
    </location>
</feature>
<feature type="region of interest" description="Disordered" evidence="5">
    <location>
        <begin position="1"/>
        <end position="114"/>
    </location>
</feature>
<dbReference type="InterPro" id="IPR018491">
    <property type="entry name" value="SLC12_C"/>
</dbReference>
<sequence length="956" mass="106988">MRKHTEIELQDISGSNNQSQNKKSEFRDQDGNPSTIISYSFSENGTDQHGNPSFILEDMSASSPTIHNPNNAIGNEYNPDNRANIRTSNTSNSPSRDDEEKMGVDPNSVESNNLNDFRNEKASQSLLKKVQSFKSGLIPKNGLGQQNLHWFIGVFIPVFLNMLCVTYFMDLHRSIKHIGWGLGFLFYTISIFVSIGTLVGICVIATNGEMKDGGCYYLISRTLGPEIGGAIGITLVIAHGISISHRLHYISACIDSFYSGSVTISERWDRTLWHIILSVIVLLLCLPGLKFVMYFLPVLAALLVIAVVSIYLGFFIRKPGDPTFFTGLSLKTLTDNFDPGNYSIWDYLQFLGVLFPSANAVMTCANFSGNLRPVGRAIPIGAFSAIFICAFVICSTFLFQAGSFNFDGGNDQPTNGTTVNTMVSNLTIIAKDSIKFSHIADINYSTFDASIMPILTYIGFICSCIGSAITLNIGGARILAKMIEDKLMPSFLKALFFRGEPFGCNCIVAFIGVLFAFVDDPTTATLITNIIFSIPFALVNFSVWTCASANYPGFRPSFRFYNKWTALLLSIICFARMFLMNWVYALISLPIYLIIWFIYHKLKPADTWGTVTQSRYFYSTLKEELNLYHIKPHVKTFRPNIILISTKHPDDERDQIDFLNQLLHGHGMAAIGRVFISENAIDFSTLVNERDGTYVTGEAGYQAFYDVTVAETFAEGVRDLLLLMGIGMMRPNTICLSFPEGWTEGKTVAGYLYDDFYNAIAMAFDANYSLTVLRNIELYSQVDRKGTIDVWWLIDDGGLSLLLPYLLSRHKTWKKAKLRLIMIANTDDGNDLETQEKKMATLLYKFRINAEPVVIEISMSSEVPTPMAQTQWNNLASTMNFHVDQNDEPRTHQHLVISDLVREYSSSASFVFLTMVVPNSSLDPKILMAWLEILSSIKVPFCFVRGNGENTLSWTV</sequence>
<feature type="compositionally biased region" description="Polar residues" evidence="5">
    <location>
        <begin position="60"/>
        <end position="73"/>
    </location>
</feature>
<gene>
    <name evidence="9" type="ORF">M9Y10_008930</name>
</gene>
<feature type="transmembrane region" description="Helical" evidence="6">
    <location>
        <begin position="296"/>
        <end position="316"/>
    </location>
</feature>
<feature type="transmembrane region" description="Helical" evidence="6">
    <location>
        <begin position="184"/>
        <end position="206"/>
    </location>
</feature>
<feature type="transmembrane region" description="Helical" evidence="6">
    <location>
        <begin position="347"/>
        <end position="365"/>
    </location>
</feature>
<evidence type="ECO:0000313" key="10">
    <source>
        <dbReference type="Proteomes" id="UP001470230"/>
    </source>
</evidence>
<evidence type="ECO:0000256" key="6">
    <source>
        <dbReference type="SAM" id="Phobius"/>
    </source>
</evidence>
<keyword evidence="10" id="KW-1185">Reference proteome</keyword>
<dbReference type="InterPro" id="IPR004841">
    <property type="entry name" value="AA-permease/SLC12A_dom"/>
</dbReference>
<evidence type="ECO:0000259" key="8">
    <source>
        <dbReference type="Pfam" id="PF03522"/>
    </source>
</evidence>
<feature type="transmembrane region" description="Helical" evidence="6">
    <location>
        <begin position="377"/>
        <end position="399"/>
    </location>
</feature>
<feature type="transmembrane region" description="Helical" evidence="6">
    <location>
        <begin position="148"/>
        <end position="169"/>
    </location>
</feature>
<evidence type="ECO:0000256" key="5">
    <source>
        <dbReference type="SAM" id="MobiDB-lite"/>
    </source>
</evidence>
<evidence type="ECO:0000256" key="1">
    <source>
        <dbReference type="ARBA" id="ARBA00004141"/>
    </source>
</evidence>
<comment type="caution">
    <text evidence="9">The sequence shown here is derived from an EMBL/GenBank/DDBJ whole genome shotgun (WGS) entry which is preliminary data.</text>
</comment>
<evidence type="ECO:0000313" key="9">
    <source>
        <dbReference type="EMBL" id="KAK8871017.1"/>
    </source>
</evidence>
<feature type="domain" description="SLC12A transporter C-terminal" evidence="8">
    <location>
        <begin position="776"/>
        <end position="953"/>
    </location>
</feature>
<evidence type="ECO:0008006" key="11">
    <source>
        <dbReference type="Google" id="ProtNLM"/>
    </source>
</evidence>
<feature type="transmembrane region" description="Helical" evidence="6">
    <location>
        <begin position="566"/>
        <end position="599"/>
    </location>
</feature>
<keyword evidence="2 6" id="KW-0812">Transmembrane</keyword>
<evidence type="ECO:0000256" key="2">
    <source>
        <dbReference type="ARBA" id="ARBA00022692"/>
    </source>
</evidence>
<dbReference type="PANTHER" id="PTHR11827:SF72">
    <property type="entry name" value="GH08340P"/>
    <property type="match status" value="1"/>
</dbReference>
<feature type="transmembrane region" description="Helical" evidence="6">
    <location>
        <begin position="271"/>
        <end position="289"/>
    </location>
</feature>